<reference evidence="2 3" key="1">
    <citation type="submission" date="2016-12" db="EMBL/GenBank/DDBJ databases">
        <authorList>
            <person name="Song W.-J."/>
            <person name="Kurnit D.M."/>
        </authorList>
    </citation>
    <scope>NUCLEOTIDE SEQUENCE [LARGE SCALE GENOMIC DNA]</scope>
    <source>
        <strain evidence="2 3">DSM 19599</strain>
    </source>
</reference>
<dbReference type="Pfam" id="PF03737">
    <property type="entry name" value="RraA-like"/>
    <property type="match status" value="1"/>
</dbReference>
<name>A0A1M7ZPB0_9HYPH</name>
<evidence type="ECO:0000313" key="3">
    <source>
        <dbReference type="Proteomes" id="UP000186406"/>
    </source>
</evidence>
<keyword evidence="1" id="KW-0479">Metal-binding</keyword>
<dbReference type="RefSeq" id="WP_073630732.1">
    <property type="nucleotide sequence ID" value="NZ_FRXO01000007.1"/>
</dbReference>
<dbReference type="InterPro" id="IPR005493">
    <property type="entry name" value="RraA/RraA-like"/>
</dbReference>
<dbReference type="InterPro" id="IPR036704">
    <property type="entry name" value="RraA/RraA-like_sf"/>
</dbReference>
<keyword evidence="1" id="KW-0460">Magnesium</keyword>
<evidence type="ECO:0000313" key="2">
    <source>
        <dbReference type="EMBL" id="SHO66652.1"/>
    </source>
</evidence>
<dbReference type="SUPFAM" id="SSF89562">
    <property type="entry name" value="RraA-like"/>
    <property type="match status" value="1"/>
</dbReference>
<sequence length="221" mass="23819">MTADIDFKALKAVLYSAVLSDVLDSFGRADQAMRPFVRPLDEDKVLFGRARTGLYANVYGITEGRNPYEVEIALVDDLVEDDIVVLACDGPTTRIAPWGELLTTAARCRGAGGCVTDGLVRDVRHIRRLGFPVFHGGIGPLDTKGRAEMTARDVPVECGGVRVEPGDLVFGDVDGVVVIPHALAGEVIAAALDKINGENRSREHLEQGMLLGEVYARYGIL</sequence>
<dbReference type="GO" id="GO:0046872">
    <property type="term" value="F:metal ion binding"/>
    <property type="evidence" value="ECO:0007669"/>
    <property type="project" value="UniProtKB-KW"/>
</dbReference>
<feature type="binding site" evidence="1">
    <location>
        <position position="122"/>
    </location>
    <ligand>
        <name>Mg(2+)</name>
        <dbReference type="ChEBI" id="CHEBI:18420"/>
    </ligand>
</feature>
<feature type="binding site" evidence="1">
    <location>
        <begin position="99"/>
        <end position="102"/>
    </location>
    <ligand>
        <name>substrate</name>
    </ligand>
</feature>
<dbReference type="STRING" id="1123029.SAMN02745172_03311"/>
<dbReference type="CDD" id="cd16841">
    <property type="entry name" value="RraA_family"/>
    <property type="match status" value="1"/>
</dbReference>
<accession>A0A1M7ZPB0</accession>
<comment type="cofactor">
    <cofactor evidence="1">
        <name>Mg(2+)</name>
        <dbReference type="ChEBI" id="CHEBI:18420"/>
    </cofactor>
</comment>
<dbReference type="Proteomes" id="UP000186406">
    <property type="component" value="Unassembled WGS sequence"/>
</dbReference>
<organism evidence="2 3">
    <name type="scientific">Pseudoxanthobacter soli DSM 19599</name>
    <dbReference type="NCBI Taxonomy" id="1123029"/>
    <lineage>
        <taxon>Bacteria</taxon>
        <taxon>Pseudomonadati</taxon>
        <taxon>Pseudomonadota</taxon>
        <taxon>Alphaproteobacteria</taxon>
        <taxon>Hyphomicrobiales</taxon>
        <taxon>Segnochrobactraceae</taxon>
        <taxon>Pseudoxanthobacter</taxon>
    </lineage>
</organism>
<dbReference type="PANTHER" id="PTHR33254">
    <property type="entry name" value="4-HYDROXY-4-METHYL-2-OXOGLUTARATE ALDOLASE 3-RELATED"/>
    <property type="match status" value="1"/>
</dbReference>
<keyword evidence="3" id="KW-1185">Reference proteome</keyword>
<evidence type="ECO:0000256" key="1">
    <source>
        <dbReference type="PIRSR" id="PIRSR605493-1"/>
    </source>
</evidence>
<dbReference type="AlphaFoldDB" id="A0A1M7ZPB0"/>
<feature type="binding site" evidence="1">
    <location>
        <position position="121"/>
    </location>
    <ligand>
        <name>substrate</name>
    </ligand>
</feature>
<dbReference type="EMBL" id="FRXO01000007">
    <property type="protein sequence ID" value="SHO66652.1"/>
    <property type="molecule type" value="Genomic_DNA"/>
</dbReference>
<protein>
    <submittedName>
        <fullName evidence="2">Regulator of RNase E activity RraA</fullName>
    </submittedName>
</protein>
<gene>
    <name evidence="2" type="ORF">SAMN02745172_03311</name>
</gene>
<dbReference type="Gene3D" id="3.50.30.40">
    <property type="entry name" value="Ribonuclease E inhibitor RraA/RraA-like"/>
    <property type="match status" value="1"/>
</dbReference>
<proteinExistence type="predicted"/>
<dbReference type="PANTHER" id="PTHR33254:SF16">
    <property type="entry name" value="BLR3842 PROTEIN"/>
    <property type="match status" value="1"/>
</dbReference>
<dbReference type="OrthoDB" id="9812532at2"/>